<protein>
    <submittedName>
        <fullName evidence="5">Zinc-finger domain-containing protein</fullName>
    </submittedName>
</protein>
<feature type="region of interest" description="Disordered" evidence="3">
    <location>
        <begin position="339"/>
        <end position="384"/>
    </location>
</feature>
<accession>A0AAD4N9C0</accession>
<sequence>MSRSPIEEGEILEDQENDQQREVPKASMDNYDTIEMDVASDSSSDSASAQKTAPESQASVDMDDTDALRQMLLAQVLKRKTAVPSAESEAPKEIQLNTDICKKAEKNTVALEIQENIHRLAVRENSKSSDSSKISNSVRSSLKELSELQKDFSKLQRKMDETRRRKTRLLKSVEECDRSMISCQNQIYDLVISINRISQTLYDYQHEIEVEQSHLSKKYRQYERKAESYMNCTKGTQTVAQSSEPIISTSTSQIVPKPRKHQRNNTEAKETSVSGTKTTNSSAIARAPTSNIPNMHRRASKQPEIAKRPEVTKLPDALKPVESNKIPKISALNIASLESVPQPPTIPPVVSELEEATPPKKKRTQISDKEPQESGDSQRRQPAWKTNNISLDNLFPIFGLRSYKLDPSFPFDLITHPAFSNKIDPSIPLCPFQLRGRCADTECPWQHESDYRLTDEEIIMEYINSCPSLCPGGIEPGVYVKKLLETHSVEYIARYLANQIAKMTSNKNSGTVVIDV</sequence>
<keyword evidence="2" id="KW-0175">Coiled coil</keyword>
<reference evidence="5" key="1">
    <citation type="submission" date="2022-01" db="EMBL/GenBank/DDBJ databases">
        <title>Genome Sequence Resource for Two Populations of Ditylenchus destructor, the Migratory Endoparasitic Phytonematode.</title>
        <authorList>
            <person name="Zhang H."/>
            <person name="Lin R."/>
            <person name="Xie B."/>
        </authorList>
    </citation>
    <scope>NUCLEOTIDE SEQUENCE</scope>
    <source>
        <strain evidence="5">BazhouSP</strain>
    </source>
</reference>
<name>A0AAD4N9C0_9BILA</name>
<feature type="region of interest" description="Disordered" evidence="3">
    <location>
        <begin position="253"/>
        <end position="319"/>
    </location>
</feature>
<feature type="coiled-coil region" evidence="2">
    <location>
        <begin position="138"/>
        <end position="172"/>
    </location>
</feature>
<dbReference type="EMBL" id="JAKKPZ010000006">
    <property type="protein sequence ID" value="KAI1720111.1"/>
    <property type="molecule type" value="Genomic_DNA"/>
</dbReference>
<comment type="caution">
    <text evidence="5">The sequence shown here is derived from an EMBL/GenBank/DDBJ whole genome shotgun (WGS) entry which is preliminary data.</text>
</comment>
<feature type="compositionally biased region" description="Low complexity" evidence="3">
    <location>
        <begin position="39"/>
        <end position="49"/>
    </location>
</feature>
<keyword evidence="1" id="KW-0862">Zinc</keyword>
<proteinExistence type="predicted"/>
<feature type="compositionally biased region" description="Polar residues" evidence="3">
    <location>
        <begin position="50"/>
        <end position="59"/>
    </location>
</feature>
<feature type="domain" description="C3H1-type" evidence="4">
    <location>
        <begin position="424"/>
        <end position="450"/>
    </location>
</feature>
<dbReference type="InterPro" id="IPR000571">
    <property type="entry name" value="Znf_CCCH"/>
</dbReference>
<evidence type="ECO:0000313" key="5">
    <source>
        <dbReference type="EMBL" id="KAI1720111.1"/>
    </source>
</evidence>
<dbReference type="Pfam" id="PF10650">
    <property type="entry name" value="zf-C3H1"/>
    <property type="match status" value="1"/>
</dbReference>
<keyword evidence="1 5" id="KW-0863">Zinc-finger</keyword>
<feature type="zinc finger region" description="C3H1-type" evidence="1">
    <location>
        <begin position="424"/>
        <end position="450"/>
    </location>
</feature>
<evidence type="ECO:0000256" key="3">
    <source>
        <dbReference type="SAM" id="MobiDB-lite"/>
    </source>
</evidence>
<dbReference type="GO" id="GO:0005634">
    <property type="term" value="C:nucleus"/>
    <property type="evidence" value="ECO:0007669"/>
    <property type="project" value="TreeGrafter"/>
</dbReference>
<dbReference type="InterPro" id="IPR019607">
    <property type="entry name" value="Putative_zinc-finger_domain"/>
</dbReference>
<dbReference type="PANTHER" id="PTHR21563">
    <property type="entry name" value="ZINC FINGER C3H1 DOMAIN-CONTAINING PROTEIN"/>
    <property type="match status" value="1"/>
</dbReference>
<evidence type="ECO:0000313" key="6">
    <source>
        <dbReference type="Proteomes" id="UP001201812"/>
    </source>
</evidence>
<organism evidence="5 6">
    <name type="scientific">Ditylenchus destructor</name>
    <dbReference type="NCBI Taxonomy" id="166010"/>
    <lineage>
        <taxon>Eukaryota</taxon>
        <taxon>Metazoa</taxon>
        <taxon>Ecdysozoa</taxon>
        <taxon>Nematoda</taxon>
        <taxon>Chromadorea</taxon>
        <taxon>Rhabditida</taxon>
        <taxon>Tylenchina</taxon>
        <taxon>Tylenchomorpha</taxon>
        <taxon>Sphaerularioidea</taxon>
        <taxon>Anguinidae</taxon>
        <taxon>Anguininae</taxon>
        <taxon>Ditylenchus</taxon>
    </lineage>
</organism>
<evidence type="ECO:0000256" key="2">
    <source>
        <dbReference type="SAM" id="Coils"/>
    </source>
</evidence>
<feature type="compositionally biased region" description="Polar residues" evidence="3">
    <location>
        <begin position="271"/>
        <end position="293"/>
    </location>
</feature>
<dbReference type="InterPro" id="IPR039278">
    <property type="entry name" value="Red1"/>
</dbReference>
<keyword evidence="1" id="KW-0479">Metal-binding</keyword>
<evidence type="ECO:0000259" key="4">
    <source>
        <dbReference type="PROSITE" id="PS50103"/>
    </source>
</evidence>
<dbReference type="PROSITE" id="PS50103">
    <property type="entry name" value="ZF_C3H1"/>
    <property type="match status" value="1"/>
</dbReference>
<dbReference type="GO" id="GO:0008270">
    <property type="term" value="F:zinc ion binding"/>
    <property type="evidence" value="ECO:0007669"/>
    <property type="project" value="UniProtKB-KW"/>
</dbReference>
<dbReference type="GO" id="GO:0000178">
    <property type="term" value="C:exosome (RNase complex)"/>
    <property type="evidence" value="ECO:0007669"/>
    <property type="project" value="TreeGrafter"/>
</dbReference>
<feature type="compositionally biased region" description="Basic and acidic residues" evidence="3">
    <location>
        <begin position="304"/>
        <end position="313"/>
    </location>
</feature>
<dbReference type="AlphaFoldDB" id="A0AAD4N9C0"/>
<dbReference type="PANTHER" id="PTHR21563:SF3">
    <property type="entry name" value="ZINC FINGER C3H1 DOMAIN-CONTAINING PROTEIN"/>
    <property type="match status" value="1"/>
</dbReference>
<feature type="region of interest" description="Disordered" evidence="3">
    <location>
        <begin position="1"/>
        <end position="63"/>
    </location>
</feature>
<feature type="compositionally biased region" description="Basic and acidic residues" evidence="3">
    <location>
        <begin position="365"/>
        <end position="379"/>
    </location>
</feature>
<dbReference type="Proteomes" id="UP001201812">
    <property type="component" value="Unassembled WGS sequence"/>
</dbReference>
<evidence type="ECO:0000256" key="1">
    <source>
        <dbReference type="PROSITE-ProRule" id="PRU00723"/>
    </source>
</evidence>
<keyword evidence="6" id="KW-1185">Reference proteome</keyword>
<gene>
    <name evidence="5" type="ORF">DdX_05484</name>
</gene>
<feature type="compositionally biased region" description="Acidic residues" evidence="3">
    <location>
        <begin position="7"/>
        <end position="17"/>
    </location>
</feature>